<evidence type="ECO:0000313" key="3">
    <source>
        <dbReference type="Proteomes" id="UP001140076"/>
    </source>
</evidence>
<keyword evidence="1" id="KW-1133">Transmembrane helix</keyword>
<dbReference type="RefSeq" id="WP_270072505.1">
    <property type="nucleotide sequence ID" value="NZ_JAJAQC010000018.1"/>
</dbReference>
<accession>A0A9X3NN84</accession>
<sequence>MSTPPKRSALAIPTRHPVLAALALSAVFAVLYFVFALTLRGEQTDAALWQALFCFAGIAALMFTVHGFQKRSLPPGSTGEHG</sequence>
<proteinExistence type="predicted"/>
<keyword evidence="3" id="KW-1185">Reference proteome</keyword>
<comment type="caution">
    <text evidence="2">The sequence shown here is derived from an EMBL/GenBank/DDBJ whole genome shotgun (WGS) entry which is preliminary data.</text>
</comment>
<keyword evidence="1" id="KW-0472">Membrane</keyword>
<evidence type="ECO:0000313" key="2">
    <source>
        <dbReference type="EMBL" id="MDA0565233.1"/>
    </source>
</evidence>
<dbReference type="AlphaFoldDB" id="A0A9X3NN84"/>
<gene>
    <name evidence="2" type="ORF">LG943_13030</name>
</gene>
<dbReference type="EMBL" id="JAJAQC010000018">
    <property type="protein sequence ID" value="MDA0565233.1"/>
    <property type="molecule type" value="Genomic_DNA"/>
</dbReference>
<protein>
    <submittedName>
        <fullName evidence="2">Uncharacterized protein</fullName>
    </submittedName>
</protein>
<reference evidence="2" key="1">
    <citation type="submission" date="2021-10" db="EMBL/GenBank/DDBJ databases">
        <title>Streptomonospora sp. nov., isolated from mangrove soil.</title>
        <authorList>
            <person name="Chen X."/>
            <person name="Ge X."/>
            <person name="Liu W."/>
        </authorList>
    </citation>
    <scope>NUCLEOTIDE SEQUENCE</scope>
    <source>
        <strain evidence="2">S1-112</strain>
    </source>
</reference>
<keyword evidence="1" id="KW-0812">Transmembrane</keyword>
<dbReference type="Proteomes" id="UP001140076">
    <property type="component" value="Unassembled WGS sequence"/>
</dbReference>
<name>A0A9X3NN84_9ACTN</name>
<organism evidence="2 3">
    <name type="scientific">Streptomonospora mangrovi</name>
    <dbReference type="NCBI Taxonomy" id="2883123"/>
    <lineage>
        <taxon>Bacteria</taxon>
        <taxon>Bacillati</taxon>
        <taxon>Actinomycetota</taxon>
        <taxon>Actinomycetes</taxon>
        <taxon>Streptosporangiales</taxon>
        <taxon>Nocardiopsidaceae</taxon>
        <taxon>Streptomonospora</taxon>
    </lineage>
</organism>
<feature type="transmembrane region" description="Helical" evidence="1">
    <location>
        <begin position="46"/>
        <end position="65"/>
    </location>
</feature>
<evidence type="ECO:0000256" key="1">
    <source>
        <dbReference type="SAM" id="Phobius"/>
    </source>
</evidence>